<name>A0A4R3L7M7_9BACL</name>
<gene>
    <name evidence="1" type="ORF">EDD58_103395</name>
</gene>
<reference evidence="1 2" key="1">
    <citation type="submission" date="2019-03" db="EMBL/GenBank/DDBJ databases">
        <title>Genomic Encyclopedia of Type Strains, Phase IV (KMG-IV): sequencing the most valuable type-strain genomes for metagenomic binning, comparative biology and taxonomic classification.</title>
        <authorList>
            <person name="Goeker M."/>
        </authorList>
    </citation>
    <scope>NUCLEOTIDE SEQUENCE [LARGE SCALE GENOMIC DNA]</scope>
    <source>
        <strain evidence="1 2">DSM 45707</strain>
    </source>
</reference>
<keyword evidence="2" id="KW-1185">Reference proteome</keyword>
<evidence type="ECO:0000313" key="1">
    <source>
        <dbReference type="EMBL" id="TCS94970.1"/>
    </source>
</evidence>
<evidence type="ECO:0000313" key="2">
    <source>
        <dbReference type="Proteomes" id="UP000294937"/>
    </source>
</evidence>
<protein>
    <submittedName>
        <fullName evidence="1">Uncharacterized protein</fullName>
    </submittedName>
</protein>
<organism evidence="1 2">
    <name type="scientific">Hazenella coriacea</name>
    <dbReference type="NCBI Taxonomy" id="1179467"/>
    <lineage>
        <taxon>Bacteria</taxon>
        <taxon>Bacillati</taxon>
        <taxon>Bacillota</taxon>
        <taxon>Bacilli</taxon>
        <taxon>Bacillales</taxon>
        <taxon>Thermoactinomycetaceae</taxon>
        <taxon>Hazenella</taxon>
    </lineage>
</organism>
<dbReference type="OrthoDB" id="2109825at2"/>
<dbReference type="RefSeq" id="WP_131924340.1">
    <property type="nucleotide sequence ID" value="NZ_SMAG01000003.1"/>
</dbReference>
<dbReference type="Proteomes" id="UP000294937">
    <property type="component" value="Unassembled WGS sequence"/>
</dbReference>
<dbReference type="AlphaFoldDB" id="A0A4R3L7M7"/>
<accession>A0A4R3L7M7</accession>
<sequence>MDEEVLPSLRLSSHVVEFKLNEESLEELQEECVELLRTQLNQVLLPPIEIKLLGTHHDWKHETNGFLNEKYQVELTSMRNFIGLKLDWKRLTESYKKELSDFFDQQLQKFTKKAKPCPLCGRPSDRFDSGVVNLYI</sequence>
<comment type="caution">
    <text evidence="1">The sequence shown here is derived from an EMBL/GenBank/DDBJ whole genome shotgun (WGS) entry which is preliminary data.</text>
</comment>
<dbReference type="EMBL" id="SMAG01000003">
    <property type="protein sequence ID" value="TCS94970.1"/>
    <property type="molecule type" value="Genomic_DNA"/>
</dbReference>
<proteinExistence type="predicted"/>